<feature type="domain" description="O-acyltransferase WSD1-like N-terminal" evidence="12">
    <location>
        <begin position="4"/>
        <end position="271"/>
    </location>
</feature>
<sequence length="508" mass="53171">MRSMSGLDGLFLHLETPATPMHVAALYVLEPPPGKASDFAGEIERRLLPRLALSPFFRARLAPLPLHLANPLWVDGGMPDFARHLQRIVLPQPGGVAELQACVAVLHSTVLDRHAPLWELAIIDGLAAGEVAIYLKVHHAAIDGISGLGLAASIFDDSPDPLPLPADWRALVGEAERAGTGARLTGALRHTATQSLSLLAQLPSAVRLLAGLVGRRRQPAAEGMRQNLGFGPRTALNGPITAERGFAAVSLPLAGVRAIAERQAATLNDVVLALCSAALRDYLAAHGGVPRKSLLATMPVSLRDAGNTEMTIQATLTLVRLATDVADPLRRLQAVRAAAGAAKALTKRARAIIPTDFPSLGVPWVIGGLASLYGRSGLAAHVPPLANLAISNVPGPRQPLYLAGGRIRACWPLSIVTHGLGLNITLFSYCGSLDFGLTVARAAVPDVRSLATALQAAYVELARLSDVPLAAGQAPQPRHRTAGARQRPAAVPAAARGASRRRSSTEGA</sequence>
<evidence type="ECO:0000256" key="3">
    <source>
        <dbReference type="ARBA" id="ARBA00009587"/>
    </source>
</evidence>
<feature type="domain" description="O-acyltransferase WSD1 C-terminal" evidence="13">
    <location>
        <begin position="315"/>
        <end position="461"/>
    </location>
</feature>
<dbReference type="GO" id="GO:0004144">
    <property type="term" value="F:diacylglycerol O-acyltransferase activity"/>
    <property type="evidence" value="ECO:0007669"/>
    <property type="project" value="UniProtKB-EC"/>
</dbReference>
<evidence type="ECO:0000256" key="5">
    <source>
        <dbReference type="ARBA" id="ARBA00022516"/>
    </source>
</evidence>
<name>A0A011MX48_9PROT</name>
<keyword evidence="6 14" id="KW-0808">Transferase</keyword>
<protein>
    <recommendedName>
        <fullName evidence="4">diacylglycerol O-acyltransferase</fullName>
        <ecNumber evidence="4">2.3.1.20</ecNumber>
    </recommendedName>
</protein>
<keyword evidence="8" id="KW-0443">Lipid metabolism</keyword>
<evidence type="ECO:0000256" key="1">
    <source>
        <dbReference type="ARBA" id="ARBA00004771"/>
    </source>
</evidence>
<evidence type="ECO:0000256" key="8">
    <source>
        <dbReference type="ARBA" id="ARBA00023098"/>
    </source>
</evidence>
<dbReference type="InterPro" id="IPR045034">
    <property type="entry name" value="O-acyltransferase_WSD1-like"/>
</dbReference>
<dbReference type="GO" id="GO:0005886">
    <property type="term" value="C:plasma membrane"/>
    <property type="evidence" value="ECO:0007669"/>
    <property type="project" value="TreeGrafter"/>
</dbReference>
<dbReference type="GO" id="GO:0071731">
    <property type="term" value="P:response to nitric oxide"/>
    <property type="evidence" value="ECO:0007669"/>
    <property type="project" value="TreeGrafter"/>
</dbReference>
<dbReference type="GO" id="GO:0051701">
    <property type="term" value="P:biological process involved in interaction with host"/>
    <property type="evidence" value="ECO:0007669"/>
    <property type="project" value="TreeGrafter"/>
</dbReference>
<evidence type="ECO:0000259" key="12">
    <source>
        <dbReference type="Pfam" id="PF03007"/>
    </source>
</evidence>
<dbReference type="InterPro" id="IPR004255">
    <property type="entry name" value="O-acyltransferase_WSD1_N"/>
</dbReference>
<evidence type="ECO:0000313" key="15">
    <source>
        <dbReference type="Proteomes" id="UP000020218"/>
    </source>
</evidence>
<comment type="pathway">
    <text evidence="1">Glycerolipid metabolism; triacylglycerol biosynthesis.</text>
</comment>
<dbReference type="NCBIfam" id="TIGR02946">
    <property type="entry name" value="acyl_WS_DGAT"/>
    <property type="match status" value="1"/>
</dbReference>
<keyword evidence="5" id="KW-0444">Lipid biosynthesis</keyword>
<evidence type="ECO:0000256" key="4">
    <source>
        <dbReference type="ARBA" id="ARBA00013244"/>
    </source>
</evidence>
<dbReference type="GO" id="GO:0006071">
    <property type="term" value="P:glycerol metabolic process"/>
    <property type="evidence" value="ECO:0007669"/>
    <property type="project" value="UniProtKB-KW"/>
</dbReference>
<dbReference type="InterPro" id="IPR009721">
    <property type="entry name" value="O-acyltransferase_WSD1_C"/>
</dbReference>
<accession>A0A011MX48</accession>
<evidence type="ECO:0000256" key="6">
    <source>
        <dbReference type="ARBA" id="ARBA00022679"/>
    </source>
</evidence>
<organism evidence="14 15">
    <name type="scientific">Candidatus Accumulibacter adjunctus</name>
    <dbReference type="NCBI Taxonomy" id="1454001"/>
    <lineage>
        <taxon>Bacteria</taxon>
        <taxon>Pseudomonadati</taxon>
        <taxon>Pseudomonadota</taxon>
        <taxon>Betaproteobacteria</taxon>
        <taxon>Candidatus Accumulibacter</taxon>
    </lineage>
</organism>
<dbReference type="STRING" id="1454001.AW08_02228"/>
<dbReference type="Pfam" id="PF03007">
    <property type="entry name" value="WS_DGAT_cat"/>
    <property type="match status" value="1"/>
</dbReference>
<evidence type="ECO:0000256" key="10">
    <source>
        <dbReference type="ARBA" id="ARBA00048109"/>
    </source>
</evidence>
<reference evidence="14" key="1">
    <citation type="submission" date="2014-02" db="EMBL/GenBank/DDBJ databases">
        <title>Expanding our view of genomic diversity in Candidatus Accumulibacter clades.</title>
        <authorList>
            <person name="Skennerton C.T."/>
            <person name="Barr J.J."/>
            <person name="Slater F.R."/>
            <person name="Bond P.L."/>
            <person name="Tyson G.W."/>
        </authorList>
    </citation>
    <scope>NUCLEOTIDE SEQUENCE [LARGE SCALE GENOMIC DNA]</scope>
</reference>
<evidence type="ECO:0000259" key="13">
    <source>
        <dbReference type="Pfam" id="PF06974"/>
    </source>
</evidence>
<dbReference type="PATRIC" id="fig|1454001.3.peg.2330"/>
<dbReference type="InterPro" id="IPR014292">
    <property type="entry name" value="Acyl_transf_WS/DGAT"/>
</dbReference>
<dbReference type="PANTHER" id="PTHR31650:SF1">
    <property type="entry name" value="WAX ESTER SYNTHASE_DIACYLGLYCEROL ACYLTRANSFERASE 4-RELATED"/>
    <property type="match status" value="1"/>
</dbReference>
<gene>
    <name evidence="14" type="ORF">AW08_02228</name>
</gene>
<comment type="catalytic activity">
    <reaction evidence="10">
        <text>an acyl-CoA + a 1,2-diacyl-sn-glycerol = a triacyl-sn-glycerol + CoA</text>
        <dbReference type="Rhea" id="RHEA:10868"/>
        <dbReference type="ChEBI" id="CHEBI:17815"/>
        <dbReference type="ChEBI" id="CHEBI:57287"/>
        <dbReference type="ChEBI" id="CHEBI:58342"/>
        <dbReference type="ChEBI" id="CHEBI:64615"/>
        <dbReference type="EC" id="2.3.1.20"/>
    </reaction>
</comment>
<dbReference type="SUPFAM" id="SSF52777">
    <property type="entry name" value="CoA-dependent acyltransferases"/>
    <property type="match status" value="1"/>
</dbReference>
<feature type="region of interest" description="Disordered" evidence="11">
    <location>
        <begin position="472"/>
        <end position="508"/>
    </location>
</feature>
<dbReference type="UniPathway" id="UPA00282"/>
<dbReference type="Pfam" id="PF06974">
    <property type="entry name" value="WS_DGAT_C"/>
    <property type="match status" value="1"/>
</dbReference>
<evidence type="ECO:0000256" key="9">
    <source>
        <dbReference type="ARBA" id="ARBA00023315"/>
    </source>
</evidence>
<proteinExistence type="inferred from homology"/>
<keyword evidence="7" id="KW-0319">Glycerol metabolism</keyword>
<feature type="compositionally biased region" description="Low complexity" evidence="11">
    <location>
        <begin position="483"/>
        <end position="497"/>
    </location>
</feature>
<comment type="caution">
    <text evidence="14">The sequence shown here is derived from an EMBL/GenBank/DDBJ whole genome shotgun (WGS) entry which is preliminary data.</text>
</comment>
<dbReference type="EMBL" id="JFAX01000012">
    <property type="protein sequence ID" value="EXI67126.1"/>
    <property type="molecule type" value="Genomic_DNA"/>
</dbReference>
<dbReference type="AlphaFoldDB" id="A0A011MX48"/>
<dbReference type="Proteomes" id="UP000020218">
    <property type="component" value="Unassembled WGS sequence"/>
</dbReference>
<evidence type="ECO:0000313" key="14">
    <source>
        <dbReference type="EMBL" id="EXI67126.1"/>
    </source>
</evidence>
<comment type="similarity">
    <text evidence="3">Belongs to the long-chain O-acyltransferase family.</text>
</comment>
<keyword evidence="9 14" id="KW-0012">Acyltransferase</keyword>
<dbReference type="EC" id="2.3.1.20" evidence="4"/>
<dbReference type="GO" id="GO:0019432">
    <property type="term" value="P:triglyceride biosynthetic process"/>
    <property type="evidence" value="ECO:0007669"/>
    <property type="project" value="UniProtKB-UniPathway"/>
</dbReference>
<evidence type="ECO:0000256" key="7">
    <source>
        <dbReference type="ARBA" id="ARBA00022798"/>
    </source>
</evidence>
<comment type="pathway">
    <text evidence="2">Lipid metabolism.</text>
</comment>
<keyword evidence="15" id="KW-1185">Reference proteome</keyword>
<evidence type="ECO:0000256" key="11">
    <source>
        <dbReference type="SAM" id="MobiDB-lite"/>
    </source>
</evidence>
<dbReference type="PANTHER" id="PTHR31650">
    <property type="entry name" value="O-ACYLTRANSFERASE (WSD1-LIKE) FAMILY PROTEIN"/>
    <property type="match status" value="1"/>
</dbReference>
<dbReference type="GO" id="GO:0001666">
    <property type="term" value="P:response to hypoxia"/>
    <property type="evidence" value="ECO:0007669"/>
    <property type="project" value="TreeGrafter"/>
</dbReference>
<evidence type="ECO:0000256" key="2">
    <source>
        <dbReference type="ARBA" id="ARBA00005189"/>
    </source>
</evidence>